<accession>A0A0F9JLC3</accession>
<dbReference type="AlphaFoldDB" id="A0A0F9JLC3"/>
<organism evidence="1">
    <name type="scientific">marine sediment metagenome</name>
    <dbReference type="NCBI Taxonomy" id="412755"/>
    <lineage>
        <taxon>unclassified sequences</taxon>
        <taxon>metagenomes</taxon>
        <taxon>ecological metagenomes</taxon>
    </lineage>
</organism>
<name>A0A0F9JLC3_9ZZZZ</name>
<reference evidence="1" key="1">
    <citation type="journal article" date="2015" name="Nature">
        <title>Complex archaea that bridge the gap between prokaryotes and eukaryotes.</title>
        <authorList>
            <person name="Spang A."/>
            <person name="Saw J.H."/>
            <person name="Jorgensen S.L."/>
            <person name="Zaremba-Niedzwiedzka K."/>
            <person name="Martijn J."/>
            <person name="Lind A.E."/>
            <person name="van Eijk R."/>
            <person name="Schleper C."/>
            <person name="Guy L."/>
            <person name="Ettema T.J."/>
        </authorList>
    </citation>
    <scope>NUCLEOTIDE SEQUENCE</scope>
</reference>
<proteinExistence type="predicted"/>
<dbReference type="EMBL" id="LAZR01009779">
    <property type="protein sequence ID" value="KKM70644.1"/>
    <property type="molecule type" value="Genomic_DNA"/>
</dbReference>
<evidence type="ECO:0008006" key="2">
    <source>
        <dbReference type="Google" id="ProtNLM"/>
    </source>
</evidence>
<sequence length="119" mass="14307">MKLDPLDKLFSQYIRMRAISRVGGCERCLHTKTSYKQLQCSHFHGRARKSVRWDEDNAVGLCGACHMYLTAQPHIHEEWFKEKLGDRFDLLLARMRNTHPKPDKNLLWIYYREKIKEWD</sequence>
<protein>
    <recommendedName>
        <fullName evidence="2">HNH domain-containing protein</fullName>
    </recommendedName>
</protein>
<gene>
    <name evidence="1" type="ORF">LCGC14_1438740</name>
</gene>
<comment type="caution">
    <text evidence="1">The sequence shown here is derived from an EMBL/GenBank/DDBJ whole genome shotgun (WGS) entry which is preliminary data.</text>
</comment>
<evidence type="ECO:0000313" key="1">
    <source>
        <dbReference type="EMBL" id="KKM70644.1"/>
    </source>
</evidence>